<evidence type="ECO:0000256" key="6">
    <source>
        <dbReference type="ARBA" id="ARBA00022777"/>
    </source>
</evidence>
<sequence>MGICCSSLAHKPATTLRFQDPAPSTNDHVSAGGDDFDNRWVSMISTSITTWISQPSSSFTAIWGKNVPESSQFSDATGSGDGTLPNGQSATNLRVFTLAQLRAATYNFRSDLLVGTGGFGNVYKGWLKEKLPPKGIKKTAVAVKKLGSYSTQGFNEWKAEVYFLGLHSHPNLVKLLGYCLEERSVPPLSWDIRLKIAIDAARGLAYLHTLEKPVIYRDFKSSNILLDEFYNAKLADFGLSFWGPLIDSHVNTRITGTKGYIDPQYLATGNLHVKSDVYGFGVLVVEMLTGLRAVDMKRPSGKQILVDWVKPYLKNRRKLRKIMDSRLEGKYPPGEASQIAHLAIKCLQIDTRFRPSMTEIAETLEQIDAIHMRLGERKILSG</sequence>
<feature type="binding site" evidence="8">
    <location>
        <position position="145"/>
    </location>
    <ligand>
        <name>ATP</name>
        <dbReference type="ChEBI" id="CHEBI:30616"/>
    </ligand>
</feature>
<dbReference type="Pfam" id="PF00069">
    <property type="entry name" value="Pkinase"/>
    <property type="match status" value="1"/>
</dbReference>
<dbReference type="InterPro" id="IPR017441">
    <property type="entry name" value="Protein_kinase_ATP_BS"/>
</dbReference>
<keyword evidence="6" id="KW-0418">Kinase</keyword>
<accession>A0A2K1ZYA4</accession>
<evidence type="ECO:0000313" key="11">
    <source>
        <dbReference type="EMBL" id="PNT30259.1"/>
    </source>
</evidence>
<dbReference type="SUPFAM" id="SSF56112">
    <property type="entry name" value="Protein kinase-like (PK-like)"/>
    <property type="match status" value="1"/>
</dbReference>
<dbReference type="InterPro" id="IPR011009">
    <property type="entry name" value="Kinase-like_dom_sf"/>
</dbReference>
<dbReference type="InterPro" id="IPR001245">
    <property type="entry name" value="Ser-Thr/Tyr_kinase_cat_dom"/>
</dbReference>
<evidence type="ECO:0000256" key="7">
    <source>
        <dbReference type="ARBA" id="ARBA00022840"/>
    </source>
</evidence>
<dbReference type="Pfam" id="PF07714">
    <property type="entry name" value="PK_Tyr_Ser-Thr"/>
    <property type="match status" value="1"/>
</dbReference>
<keyword evidence="12" id="KW-1185">Reference proteome</keyword>
<evidence type="ECO:0000256" key="4">
    <source>
        <dbReference type="ARBA" id="ARBA00022679"/>
    </source>
</evidence>
<feature type="domain" description="Protein kinase" evidence="10">
    <location>
        <begin position="108"/>
        <end position="374"/>
    </location>
</feature>
<comment type="subcellular location">
    <subcellularLocation>
        <location evidence="1">Cell membrane</location>
    </subcellularLocation>
</comment>
<keyword evidence="5 8" id="KW-0547">Nucleotide-binding</keyword>
<protein>
    <recommendedName>
        <fullName evidence="10">Protein kinase domain-containing protein</fullName>
    </recommendedName>
</protein>
<organism evidence="11 12">
    <name type="scientific">Populus trichocarpa</name>
    <name type="common">Western balsam poplar</name>
    <name type="synonym">Populus balsamifera subsp. trichocarpa</name>
    <dbReference type="NCBI Taxonomy" id="3694"/>
    <lineage>
        <taxon>Eukaryota</taxon>
        <taxon>Viridiplantae</taxon>
        <taxon>Streptophyta</taxon>
        <taxon>Embryophyta</taxon>
        <taxon>Tracheophyta</taxon>
        <taxon>Spermatophyta</taxon>
        <taxon>Magnoliopsida</taxon>
        <taxon>eudicotyledons</taxon>
        <taxon>Gunneridae</taxon>
        <taxon>Pentapetalae</taxon>
        <taxon>rosids</taxon>
        <taxon>fabids</taxon>
        <taxon>Malpighiales</taxon>
        <taxon>Salicaceae</taxon>
        <taxon>Saliceae</taxon>
        <taxon>Populus</taxon>
    </lineage>
</organism>
<dbReference type="GO" id="GO:0005886">
    <property type="term" value="C:plasma membrane"/>
    <property type="evidence" value="ECO:0007669"/>
    <property type="project" value="UniProtKB-SubCell"/>
</dbReference>
<dbReference type="Gene3D" id="3.30.200.20">
    <property type="entry name" value="Phosphorylase Kinase, domain 1"/>
    <property type="match status" value="1"/>
</dbReference>
<keyword evidence="7 8" id="KW-0067">ATP-binding</keyword>
<keyword evidence="4" id="KW-0808">Transferase</keyword>
<evidence type="ECO:0000256" key="3">
    <source>
        <dbReference type="ARBA" id="ARBA00022527"/>
    </source>
</evidence>
<dbReference type="InterPro" id="IPR050823">
    <property type="entry name" value="Plant_Ser_Thr_Prot_Kinase"/>
</dbReference>
<dbReference type="GO" id="GO:0004674">
    <property type="term" value="F:protein serine/threonine kinase activity"/>
    <property type="evidence" value="ECO:0007669"/>
    <property type="project" value="UniProtKB-KW"/>
</dbReference>
<dbReference type="GO" id="GO:0005524">
    <property type="term" value="F:ATP binding"/>
    <property type="evidence" value="ECO:0007669"/>
    <property type="project" value="UniProtKB-UniRule"/>
</dbReference>
<dbReference type="FunFam" id="1.10.510.10:FF:000095">
    <property type="entry name" value="protein STRUBBELIG-RECEPTOR FAMILY 8"/>
    <property type="match status" value="1"/>
</dbReference>
<dbReference type="PROSITE" id="PS00108">
    <property type="entry name" value="PROTEIN_KINASE_ST"/>
    <property type="match status" value="1"/>
</dbReference>
<evidence type="ECO:0000256" key="2">
    <source>
        <dbReference type="ARBA" id="ARBA00022475"/>
    </source>
</evidence>
<dbReference type="PROSITE" id="PS50011">
    <property type="entry name" value="PROTEIN_KINASE_DOM"/>
    <property type="match status" value="1"/>
</dbReference>
<evidence type="ECO:0000259" key="10">
    <source>
        <dbReference type="PROSITE" id="PS50011"/>
    </source>
</evidence>
<keyword evidence="2" id="KW-1003">Cell membrane</keyword>
<dbReference type="EMBL" id="CM009295">
    <property type="protein sequence ID" value="PNT30259.1"/>
    <property type="molecule type" value="Genomic_DNA"/>
</dbReference>
<reference evidence="11 12" key="1">
    <citation type="journal article" date="2006" name="Science">
        <title>The genome of black cottonwood, Populus trichocarpa (Torr. &amp; Gray).</title>
        <authorList>
            <person name="Tuskan G.A."/>
            <person name="Difazio S."/>
            <person name="Jansson S."/>
            <person name="Bohlmann J."/>
            <person name="Grigoriev I."/>
            <person name="Hellsten U."/>
            <person name="Putnam N."/>
            <person name="Ralph S."/>
            <person name="Rombauts S."/>
            <person name="Salamov A."/>
            <person name="Schein J."/>
            <person name="Sterck L."/>
            <person name="Aerts A."/>
            <person name="Bhalerao R.R."/>
            <person name="Bhalerao R.P."/>
            <person name="Blaudez D."/>
            <person name="Boerjan W."/>
            <person name="Brun A."/>
            <person name="Brunner A."/>
            <person name="Busov V."/>
            <person name="Campbell M."/>
            <person name="Carlson J."/>
            <person name="Chalot M."/>
            <person name="Chapman J."/>
            <person name="Chen G.L."/>
            <person name="Cooper D."/>
            <person name="Coutinho P.M."/>
            <person name="Couturier J."/>
            <person name="Covert S."/>
            <person name="Cronk Q."/>
            <person name="Cunningham R."/>
            <person name="Davis J."/>
            <person name="Degroeve S."/>
            <person name="Dejardin A."/>
            <person name="Depamphilis C."/>
            <person name="Detter J."/>
            <person name="Dirks B."/>
            <person name="Dubchak I."/>
            <person name="Duplessis S."/>
            <person name="Ehlting J."/>
            <person name="Ellis B."/>
            <person name="Gendler K."/>
            <person name="Goodstein D."/>
            <person name="Gribskov M."/>
            <person name="Grimwood J."/>
            <person name="Groover A."/>
            <person name="Gunter L."/>
            <person name="Hamberger B."/>
            <person name="Heinze B."/>
            <person name="Helariutta Y."/>
            <person name="Henrissat B."/>
            <person name="Holligan D."/>
            <person name="Holt R."/>
            <person name="Huang W."/>
            <person name="Islam-Faridi N."/>
            <person name="Jones S."/>
            <person name="Jones-Rhoades M."/>
            <person name="Jorgensen R."/>
            <person name="Joshi C."/>
            <person name="Kangasjarvi J."/>
            <person name="Karlsson J."/>
            <person name="Kelleher C."/>
            <person name="Kirkpatrick R."/>
            <person name="Kirst M."/>
            <person name="Kohler A."/>
            <person name="Kalluri U."/>
            <person name="Larimer F."/>
            <person name="Leebens-Mack J."/>
            <person name="Leple J.C."/>
            <person name="Locascio P."/>
            <person name="Lou Y."/>
            <person name="Lucas S."/>
            <person name="Martin F."/>
            <person name="Montanini B."/>
            <person name="Napoli C."/>
            <person name="Nelson D.R."/>
            <person name="Nelson C."/>
            <person name="Nieminen K."/>
            <person name="Nilsson O."/>
            <person name="Pereda V."/>
            <person name="Peter G."/>
            <person name="Philippe R."/>
            <person name="Pilate G."/>
            <person name="Poliakov A."/>
            <person name="Razumovskaya J."/>
            <person name="Richardson P."/>
            <person name="Rinaldi C."/>
            <person name="Ritland K."/>
            <person name="Rouze P."/>
            <person name="Ryaboy D."/>
            <person name="Schmutz J."/>
            <person name="Schrader J."/>
            <person name="Segerman B."/>
            <person name="Shin H."/>
            <person name="Siddiqui A."/>
            <person name="Sterky F."/>
            <person name="Terry A."/>
            <person name="Tsai C.J."/>
            <person name="Uberbacher E."/>
            <person name="Unneberg P."/>
            <person name="Vahala J."/>
            <person name="Wall K."/>
            <person name="Wessler S."/>
            <person name="Yang G."/>
            <person name="Yin T."/>
            <person name="Douglas C."/>
            <person name="Marra M."/>
            <person name="Sandberg G."/>
            <person name="Van de Peer Y."/>
            <person name="Rokhsar D."/>
        </authorList>
    </citation>
    <scope>NUCLEOTIDE SEQUENCE [LARGE SCALE GENOMIC DNA]</scope>
    <source>
        <strain evidence="12">cv. Nisqually</strain>
    </source>
</reference>
<dbReference type="Gene3D" id="1.10.510.10">
    <property type="entry name" value="Transferase(Phosphotransferase) domain 1"/>
    <property type="match status" value="1"/>
</dbReference>
<keyword evidence="3 9" id="KW-0723">Serine/threonine-protein kinase</keyword>
<evidence type="ECO:0000256" key="1">
    <source>
        <dbReference type="ARBA" id="ARBA00004236"/>
    </source>
</evidence>
<dbReference type="Proteomes" id="UP000006729">
    <property type="component" value="Chromosome 6"/>
</dbReference>
<evidence type="ECO:0000256" key="9">
    <source>
        <dbReference type="RuleBase" id="RU000304"/>
    </source>
</evidence>
<comment type="similarity">
    <text evidence="9">Belongs to the protein kinase superfamily.</text>
</comment>
<evidence type="ECO:0000256" key="8">
    <source>
        <dbReference type="PROSITE-ProRule" id="PRU10141"/>
    </source>
</evidence>
<dbReference type="InterPro" id="IPR000719">
    <property type="entry name" value="Prot_kinase_dom"/>
</dbReference>
<name>A0A2K1ZYA4_POPTR</name>
<dbReference type="InterPro" id="IPR008271">
    <property type="entry name" value="Ser/Thr_kinase_AS"/>
</dbReference>
<gene>
    <name evidence="11" type="ORF">POPTR_006G072200</name>
</gene>
<dbReference type="PROSITE" id="PS00107">
    <property type="entry name" value="PROTEIN_KINASE_ATP"/>
    <property type="match status" value="1"/>
</dbReference>
<proteinExistence type="inferred from homology"/>
<dbReference type="PANTHER" id="PTHR45621">
    <property type="entry name" value="OS01G0588500 PROTEIN-RELATED"/>
    <property type="match status" value="1"/>
</dbReference>
<evidence type="ECO:0000313" key="12">
    <source>
        <dbReference type="Proteomes" id="UP000006729"/>
    </source>
</evidence>
<dbReference type="ExpressionAtlas" id="A0A2K1ZYA4">
    <property type="expression patterns" value="baseline and differential"/>
</dbReference>
<dbReference type="AlphaFoldDB" id="A0A2K1ZYA4"/>
<keyword evidence="2" id="KW-0472">Membrane</keyword>
<evidence type="ECO:0000256" key="5">
    <source>
        <dbReference type="ARBA" id="ARBA00022741"/>
    </source>
</evidence>